<dbReference type="Proteomes" id="UP000197290">
    <property type="component" value="Unassembled WGS sequence"/>
</dbReference>
<feature type="transmembrane region" description="Helical" evidence="1">
    <location>
        <begin position="247"/>
        <end position="271"/>
    </location>
</feature>
<comment type="caution">
    <text evidence="4">The sequence shown here is derived from an EMBL/GenBank/DDBJ whole genome shotgun (WGS) entry which is preliminary data.</text>
</comment>
<keyword evidence="1" id="KW-0812">Transmembrane</keyword>
<feature type="transmembrane region" description="Helical" evidence="1">
    <location>
        <begin position="291"/>
        <end position="317"/>
    </location>
</feature>
<sequence>MDVQHRQFVRADAGAWHDAAASAIDVTIVMPCLNEIQSLPHCIGNALDALARLRADHGLHGEIVVADNGSTDGSQALATALGARVVPIAQRGYGAALIGGCHAAAGRHILMGDCDGSYDFTQGVAMVARLEQGFDLCMGSRFKGGIAKGAMPWKNRHIGNPALTGLLNLFFRSGISDAHCGLRAIRRDAFVRLGLTGSGMEFASEMVIKAALLKLRITELPATLSPDLRQRAPHLRPWRDGWRHLRYLFMLSPTWVFGVPGVLAVVLAAILLGAAALETALPGTAPAIGTYWTVLGGGLLTIGHLALLMVCAGHLFAMHRGYRLAGRGSAIIARFANLETLLAAGAVALLAGAGLLGLVAWEWVARDFGKAASIFLPVAGTSLVIVGLQTIMSAFLMAMISGNEAQFIPARPVPAPQPAIAIVPERLAA</sequence>
<dbReference type="SUPFAM" id="SSF53448">
    <property type="entry name" value="Nucleotide-diphospho-sugar transferases"/>
    <property type="match status" value="1"/>
</dbReference>
<keyword evidence="5" id="KW-1185">Reference proteome</keyword>
<dbReference type="PANTHER" id="PTHR48090:SF7">
    <property type="entry name" value="RFBJ PROTEIN"/>
    <property type="match status" value="1"/>
</dbReference>
<evidence type="ECO:0000313" key="5">
    <source>
        <dbReference type="Proteomes" id="UP000197290"/>
    </source>
</evidence>
<feature type="transmembrane region" description="Helical" evidence="1">
    <location>
        <begin position="338"/>
        <end position="361"/>
    </location>
</feature>
<name>A0A2D0A4H7_9SPHN</name>
<dbReference type="InterPro" id="IPR001173">
    <property type="entry name" value="Glyco_trans_2-like"/>
</dbReference>
<gene>
    <name evidence="4" type="primary">arnC</name>
    <name evidence="4" type="ORF">SPDO_30410</name>
</gene>
<feature type="domain" description="Low-salt glycan biosynthesis hexosyltransferase Agl6 C-terminal transmembrane region" evidence="3">
    <location>
        <begin position="313"/>
        <end position="400"/>
    </location>
</feature>
<feature type="transmembrane region" description="Helical" evidence="1">
    <location>
        <begin position="373"/>
        <end position="398"/>
    </location>
</feature>
<dbReference type="PANTHER" id="PTHR48090">
    <property type="entry name" value="UNDECAPRENYL-PHOSPHATE 4-DEOXY-4-FORMAMIDO-L-ARABINOSE TRANSFERASE-RELATED"/>
    <property type="match status" value="1"/>
</dbReference>
<dbReference type="InterPro" id="IPR058718">
    <property type="entry name" value="Agl6_TM_C"/>
</dbReference>
<dbReference type="Gene3D" id="3.90.550.10">
    <property type="entry name" value="Spore Coat Polysaccharide Biosynthesis Protein SpsA, Chain A"/>
    <property type="match status" value="1"/>
</dbReference>
<dbReference type="AlphaFoldDB" id="A0A2D0A4H7"/>
<dbReference type="Pfam" id="PF26629">
    <property type="entry name" value="GT2_TM_C"/>
    <property type="match status" value="1"/>
</dbReference>
<dbReference type="EC" id="2.4.2.53" evidence="4"/>
<dbReference type="GO" id="GO:0099621">
    <property type="term" value="F:undecaprenyl-phosphate 4-deoxy-4-formamido-L-arabinose transferase activity"/>
    <property type="evidence" value="ECO:0007669"/>
    <property type="project" value="UniProtKB-EC"/>
</dbReference>
<keyword evidence="1" id="KW-1133">Transmembrane helix</keyword>
<accession>A0A2D0A4H7</accession>
<dbReference type="EMBL" id="NBBI01000009">
    <property type="protein sequence ID" value="OWK27801.1"/>
    <property type="molecule type" value="Genomic_DNA"/>
</dbReference>
<keyword evidence="1" id="KW-0472">Membrane</keyword>
<dbReference type="CDD" id="cd04179">
    <property type="entry name" value="DPM_DPG-synthase_like"/>
    <property type="match status" value="1"/>
</dbReference>
<dbReference type="InterPro" id="IPR050256">
    <property type="entry name" value="Glycosyltransferase_2"/>
</dbReference>
<organism evidence="4 5">
    <name type="scientific">Sphingomonas dokdonensis</name>
    <dbReference type="NCBI Taxonomy" id="344880"/>
    <lineage>
        <taxon>Bacteria</taxon>
        <taxon>Pseudomonadati</taxon>
        <taxon>Pseudomonadota</taxon>
        <taxon>Alphaproteobacteria</taxon>
        <taxon>Sphingomonadales</taxon>
        <taxon>Sphingomonadaceae</taxon>
        <taxon>Sphingomonas</taxon>
    </lineage>
</organism>
<evidence type="ECO:0000256" key="1">
    <source>
        <dbReference type="SAM" id="Phobius"/>
    </source>
</evidence>
<protein>
    <submittedName>
        <fullName evidence="4">Undecaprenyl-phosphate 4-deoxy-4-formamido-L-arabinose transferase</fullName>
        <ecNumber evidence="4">2.4.2.53</ecNumber>
    </submittedName>
</protein>
<keyword evidence="4" id="KW-0808">Transferase</keyword>
<evidence type="ECO:0000313" key="4">
    <source>
        <dbReference type="EMBL" id="OWK27801.1"/>
    </source>
</evidence>
<dbReference type="InterPro" id="IPR029044">
    <property type="entry name" value="Nucleotide-diphossugar_trans"/>
</dbReference>
<feature type="domain" description="Glycosyltransferase 2-like" evidence="2">
    <location>
        <begin position="27"/>
        <end position="191"/>
    </location>
</feature>
<evidence type="ECO:0000259" key="3">
    <source>
        <dbReference type="Pfam" id="PF26629"/>
    </source>
</evidence>
<reference evidence="4 5" key="1">
    <citation type="submission" date="2017-03" db="EMBL/GenBank/DDBJ databases">
        <title>Genome sequence of Sphingomonas dokdonensis DSM 21029.</title>
        <authorList>
            <person name="Poehlein A."/>
            <person name="Wuebbeler J.H."/>
            <person name="Steinbuechel A."/>
            <person name="Daniel R."/>
        </authorList>
    </citation>
    <scope>NUCLEOTIDE SEQUENCE [LARGE SCALE GENOMIC DNA]</scope>
    <source>
        <strain evidence="4 5">DSM 21029</strain>
    </source>
</reference>
<dbReference type="Pfam" id="PF00535">
    <property type="entry name" value="Glycos_transf_2"/>
    <property type="match status" value="1"/>
</dbReference>
<proteinExistence type="predicted"/>
<evidence type="ECO:0000259" key="2">
    <source>
        <dbReference type="Pfam" id="PF00535"/>
    </source>
</evidence>
<keyword evidence="4" id="KW-0328">Glycosyltransferase</keyword>